<dbReference type="Pfam" id="PF25545">
    <property type="entry name" value="DUF7924"/>
    <property type="match status" value="1"/>
</dbReference>
<evidence type="ECO:0000313" key="4">
    <source>
        <dbReference type="Proteomes" id="UP000037136"/>
    </source>
</evidence>
<evidence type="ECO:0000313" key="3">
    <source>
        <dbReference type="EMBL" id="PFH59082.1"/>
    </source>
</evidence>
<dbReference type="EMBL" id="LAZP02000228">
    <property type="protein sequence ID" value="PFH59082.1"/>
    <property type="molecule type" value="Genomic_DNA"/>
</dbReference>
<organism evidence="3 4">
    <name type="scientific">Ophiocordyceps unilateralis</name>
    <name type="common">Zombie-ant fungus</name>
    <name type="synonym">Torrubia unilateralis</name>
    <dbReference type="NCBI Taxonomy" id="268505"/>
    <lineage>
        <taxon>Eukaryota</taxon>
        <taxon>Fungi</taxon>
        <taxon>Dikarya</taxon>
        <taxon>Ascomycota</taxon>
        <taxon>Pezizomycotina</taxon>
        <taxon>Sordariomycetes</taxon>
        <taxon>Hypocreomycetidae</taxon>
        <taxon>Hypocreales</taxon>
        <taxon>Ophiocordycipitaceae</taxon>
        <taxon>Ophiocordyceps</taxon>
    </lineage>
</organism>
<feature type="compositionally biased region" description="Polar residues" evidence="1">
    <location>
        <begin position="1"/>
        <end position="36"/>
    </location>
</feature>
<reference evidence="3 4" key="2">
    <citation type="journal article" date="2017" name="Sci. Rep.">
        <title>Ant-infecting Ophiocordyceps genomes reveal a high diversity of potential behavioral manipulation genes and a possible major role for enterotoxins.</title>
        <authorList>
            <person name="de Bekker C."/>
            <person name="Ohm R.A."/>
            <person name="Evans H.C."/>
            <person name="Brachmann A."/>
            <person name="Hughes D.P."/>
        </authorList>
    </citation>
    <scope>NUCLEOTIDE SEQUENCE [LARGE SCALE GENOMIC DNA]</scope>
    <source>
        <strain evidence="3 4">SC16a</strain>
    </source>
</reference>
<evidence type="ECO:0000259" key="2">
    <source>
        <dbReference type="Pfam" id="PF25545"/>
    </source>
</evidence>
<accession>A0A2A9PDU0</accession>
<dbReference type="AlphaFoldDB" id="A0A2A9PDU0"/>
<keyword evidence="4" id="KW-1185">Reference proteome</keyword>
<dbReference type="PANTHER" id="PTHR42470:SF2">
    <property type="match status" value="1"/>
</dbReference>
<dbReference type="Proteomes" id="UP000037136">
    <property type="component" value="Unassembled WGS sequence"/>
</dbReference>
<dbReference type="PANTHER" id="PTHR42470">
    <property type="entry name" value="VAST DOMAIN-CONTAINING PROTEIN"/>
    <property type="match status" value="1"/>
</dbReference>
<comment type="caution">
    <text evidence="3">The sequence shown here is derived from an EMBL/GenBank/DDBJ whole genome shotgun (WGS) entry which is preliminary data.</text>
</comment>
<protein>
    <recommendedName>
        <fullName evidence="2">DUF7924 domain-containing protein</fullName>
    </recommendedName>
</protein>
<dbReference type="InterPro" id="IPR057684">
    <property type="entry name" value="DUF7924"/>
</dbReference>
<evidence type="ECO:0000256" key="1">
    <source>
        <dbReference type="SAM" id="MobiDB-lite"/>
    </source>
</evidence>
<proteinExistence type="predicted"/>
<gene>
    <name evidence="3" type="ORF">XA68_12822</name>
</gene>
<feature type="region of interest" description="Disordered" evidence="1">
    <location>
        <begin position="1"/>
        <end position="65"/>
    </location>
</feature>
<dbReference type="OrthoDB" id="5132737at2759"/>
<sequence length="476" mass="53083">MTRTRGQGRVSCTSRRQTSSLDERTQQSPRQRSTAATGKGDEASAPDAATAAVKRRRLSDCAPGSPPDAATNIIAYWALRGHWPKRFTEISPMERLLAKKKSSSRKRSEPSASSAAVTPSDQRPREEKSASYRKSRYPLLLEIKGSSYMGKSPSGITDESKRLCQTLLVSDQPTPRGSIFDHDVFESACANLENKNEARIIQDITRLIVPSAETLALRVDGLKDLVESVNEGWNCSMPLTGTRPQPDYSVGFRRTTFTDEQLAKLSPFLGDFINGDHSKLMATYNMYFPFLTCEVKCGVAGLDIADRQNAHSMTLAARAIAELFRGLGRQDEIHRQILAFSVSHDHSSVRIYGHYPVIDGNDIKYYRHPIHRFDFSSPTGSDRWAAYRFTRNVYEIWTPEHYKRLCSAITQLPSDPDFAVSPLSQGYDDGSDRKASSQGCDKPVRSEIYDANELRATPGTSLTQGQMGAKRRKDKP</sequence>
<dbReference type="STRING" id="268505.A0A2A9PDU0"/>
<name>A0A2A9PDU0_OPHUN</name>
<feature type="region of interest" description="Disordered" evidence="1">
    <location>
        <begin position="98"/>
        <end position="133"/>
    </location>
</feature>
<feature type="domain" description="DUF7924" evidence="2">
    <location>
        <begin position="185"/>
        <end position="409"/>
    </location>
</feature>
<feature type="region of interest" description="Disordered" evidence="1">
    <location>
        <begin position="420"/>
        <end position="476"/>
    </location>
</feature>
<reference evidence="3 4" key="1">
    <citation type="journal article" date="2015" name="BMC Genomics">
        <title>Gene expression during zombie ant biting behavior reflects the complexity underlying fungal parasitic behavioral manipulation.</title>
        <authorList>
            <person name="de Bekker C."/>
            <person name="Ohm R.A."/>
            <person name="Loreto R.G."/>
            <person name="Sebastian A."/>
            <person name="Albert I."/>
            <person name="Merrow M."/>
            <person name="Brachmann A."/>
            <person name="Hughes D.P."/>
        </authorList>
    </citation>
    <scope>NUCLEOTIDE SEQUENCE [LARGE SCALE GENOMIC DNA]</scope>
    <source>
        <strain evidence="3 4">SC16a</strain>
    </source>
</reference>
<feature type="compositionally biased region" description="Low complexity" evidence="1">
    <location>
        <begin position="43"/>
        <end position="52"/>
    </location>
</feature>